<evidence type="ECO:0000313" key="5">
    <source>
        <dbReference type="Proteomes" id="UP000887568"/>
    </source>
</evidence>
<dbReference type="InterPro" id="IPR000863">
    <property type="entry name" value="Sulfotransferase_dom"/>
</dbReference>
<evidence type="ECO:0000256" key="1">
    <source>
        <dbReference type="ARBA" id="ARBA00010236"/>
    </source>
</evidence>
<dbReference type="OrthoDB" id="5985073at2759"/>
<dbReference type="PROSITE" id="PS51212">
    <property type="entry name" value="WSC"/>
    <property type="match status" value="1"/>
</dbReference>
<dbReference type="PANTHER" id="PTHR45964:SF9">
    <property type="entry name" value="SULFOTRANSFERASE"/>
    <property type="match status" value="1"/>
</dbReference>
<name>A0A913ZUR7_PATMI</name>
<dbReference type="Gene3D" id="3.40.50.300">
    <property type="entry name" value="P-loop containing nucleotide triphosphate hydrolases"/>
    <property type="match status" value="1"/>
</dbReference>
<dbReference type="EnsemblMetazoa" id="XM_038199080.1">
    <property type="protein sequence ID" value="XP_038055008.1"/>
    <property type="gene ID" value="LOC119727207"/>
</dbReference>
<dbReference type="GO" id="GO:0008146">
    <property type="term" value="F:sulfotransferase activity"/>
    <property type="evidence" value="ECO:0007669"/>
    <property type="project" value="InterPro"/>
</dbReference>
<dbReference type="EnsemblMetazoa" id="XM_038199087.1">
    <property type="protein sequence ID" value="XP_038055015.1"/>
    <property type="gene ID" value="LOC119727207"/>
</dbReference>
<proteinExistence type="inferred from homology"/>
<dbReference type="PANTHER" id="PTHR45964">
    <property type="entry name" value="WSCD FAMILY MEMBER CG9164"/>
    <property type="match status" value="1"/>
</dbReference>
<dbReference type="OMA" id="ICVKTHM"/>
<keyword evidence="2" id="KW-0677">Repeat</keyword>
<organism evidence="4 5">
    <name type="scientific">Patiria miniata</name>
    <name type="common">Bat star</name>
    <name type="synonym">Asterina miniata</name>
    <dbReference type="NCBI Taxonomy" id="46514"/>
    <lineage>
        <taxon>Eukaryota</taxon>
        <taxon>Metazoa</taxon>
        <taxon>Echinodermata</taxon>
        <taxon>Eleutherozoa</taxon>
        <taxon>Asterozoa</taxon>
        <taxon>Asteroidea</taxon>
        <taxon>Valvatacea</taxon>
        <taxon>Valvatida</taxon>
        <taxon>Asterinidae</taxon>
        <taxon>Patiria</taxon>
    </lineage>
</organism>
<dbReference type="AlphaFoldDB" id="A0A913ZUR7"/>
<dbReference type="InterPro" id="IPR002889">
    <property type="entry name" value="WSC_carb-bd"/>
</dbReference>
<evidence type="ECO:0000256" key="2">
    <source>
        <dbReference type="ARBA" id="ARBA00022737"/>
    </source>
</evidence>
<dbReference type="EnsemblMetazoa" id="XM_038199072.1">
    <property type="protein sequence ID" value="XP_038055000.1"/>
    <property type="gene ID" value="LOC119727207"/>
</dbReference>
<dbReference type="RefSeq" id="XP_038055008.1">
    <property type="nucleotide sequence ID" value="XM_038199080.1"/>
</dbReference>
<dbReference type="SUPFAM" id="SSF52540">
    <property type="entry name" value="P-loop containing nucleoside triphosphate hydrolases"/>
    <property type="match status" value="1"/>
</dbReference>
<dbReference type="RefSeq" id="XP_038055015.1">
    <property type="nucleotide sequence ID" value="XM_038199087.1"/>
</dbReference>
<protein>
    <recommendedName>
        <fullName evidence="3">WSC domain-containing protein</fullName>
    </recommendedName>
</protein>
<dbReference type="InterPro" id="IPR027417">
    <property type="entry name" value="P-loop_NTPase"/>
</dbReference>
<comment type="similarity">
    <text evidence="1">Belongs to the WSCD family.</text>
</comment>
<reference evidence="4" key="1">
    <citation type="submission" date="2022-11" db="UniProtKB">
        <authorList>
            <consortium name="EnsemblMetazoa"/>
        </authorList>
    </citation>
    <scope>IDENTIFICATION</scope>
</reference>
<dbReference type="GeneID" id="119727207"/>
<dbReference type="Pfam" id="PF01822">
    <property type="entry name" value="WSC"/>
    <property type="match status" value="1"/>
</dbReference>
<evidence type="ECO:0000259" key="3">
    <source>
        <dbReference type="PROSITE" id="PS51212"/>
    </source>
</evidence>
<dbReference type="Proteomes" id="UP000887568">
    <property type="component" value="Unplaced"/>
</dbReference>
<feature type="domain" description="WSC" evidence="3">
    <location>
        <begin position="123"/>
        <end position="223"/>
    </location>
</feature>
<sequence length="482" mass="54002">MSTLQRRCRSWRASRPRTTLLLLVLACSAMYFYAQYFYGETGLGGGALSEHDGRLKDGGDTAAVGPVDTLDEVGLGVERVGVRESQNLVVAAVGQPNVKPLKLRQYISALNKTWMTWTDIDSPGVYRACVPRPKDSVSMSEVVTGGLVEKSSTMTITHCLSSCISLGFTYAALSHGTECYCSDVKGESPLLKYMESALCDLPCPGEPRYHCGGREYMSLYRTSVPDPRCSRIELKPAGSLPLIALASYPRSGNTWTRQLIERGTGLLTGSVHWKHEKDMAISSKIFPGGNVDYQSKQTICVKSHLSDPAHIKTFEGAVLLIRNPYSALVAEIFRRQMLDQEKSADETVKYFDSQEWRRFAENQAQSWRNMAVRWITNSRRIHVAHYENLQENTYEELARIVRFLDVSVQKQRILCAIQEYPSSKATGVALGNHGRKTRVYLTKNPFPTDVRALVDENIKQVNATLIEHKLTPLPRDYSVEVF</sequence>
<accession>A0A913ZUR7</accession>
<keyword evidence="5" id="KW-1185">Reference proteome</keyword>
<dbReference type="Pfam" id="PF00685">
    <property type="entry name" value="Sulfotransfer_1"/>
    <property type="match status" value="1"/>
</dbReference>
<dbReference type="InterPro" id="IPR051589">
    <property type="entry name" value="Sialate-O-sulfotransferase"/>
</dbReference>
<dbReference type="RefSeq" id="XP_038055000.1">
    <property type="nucleotide sequence ID" value="XM_038199072.1"/>
</dbReference>
<evidence type="ECO:0000313" key="4">
    <source>
        <dbReference type="EnsemblMetazoa" id="XP_038055000.1"/>
    </source>
</evidence>
<dbReference type="SMART" id="SM00321">
    <property type="entry name" value="WSC"/>
    <property type="match status" value="1"/>
</dbReference>